<evidence type="ECO:0000256" key="3">
    <source>
        <dbReference type="ARBA" id="ARBA00022475"/>
    </source>
</evidence>
<dbReference type="PANTHER" id="PTHR43227:SF11">
    <property type="entry name" value="BLL4140 PROTEIN"/>
    <property type="match status" value="1"/>
</dbReference>
<dbReference type="InterPro" id="IPR050809">
    <property type="entry name" value="UgpAE/MalFG_permease"/>
</dbReference>
<feature type="transmembrane region" description="Helical" evidence="7">
    <location>
        <begin position="271"/>
        <end position="291"/>
    </location>
</feature>
<dbReference type="GO" id="GO:0055085">
    <property type="term" value="P:transmembrane transport"/>
    <property type="evidence" value="ECO:0007669"/>
    <property type="project" value="InterPro"/>
</dbReference>
<keyword evidence="10" id="KW-1185">Reference proteome</keyword>
<dbReference type="GO" id="GO:0005886">
    <property type="term" value="C:plasma membrane"/>
    <property type="evidence" value="ECO:0007669"/>
    <property type="project" value="UniProtKB-SubCell"/>
</dbReference>
<feature type="domain" description="ABC transmembrane type-1" evidence="8">
    <location>
        <begin position="77"/>
        <end position="287"/>
    </location>
</feature>
<accession>A0A4R5KJ63</accession>
<dbReference type="AlphaFoldDB" id="A0A4R5KJ63"/>
<sequence>MQSVSKQGHSLHTRLDRLTPYLFILPFIISFFIFFVFPSLYSFVLSFYQYRGYGTASFIGLDNYIALFKYPTFWTAVYNTLFYWIVHIVPVMAISFLLAVAVNSRLTKWKAVYKPLIFLPQIMASVASALIFKIIFATRYGVINSLLGTQIFFLEDPVLMKWTVVALIIWRAVGWYFVIYLAGLTTISDEIQEAATIDGAGAGQRLWYITVPLMKPIFLFAFMMDTIGSLKIYNEPLLMFSTGMDAPTEVIPILSILTRNISGGNFGLASAVGWILFAMILLVSLLQYNLLKGGKQE</sequence>
<dbReference type="EMBL" id="SMRT01000012">
    <property type="protein sequence ID" value="TDF94828.1"/>
    <property type="molecule type" value="Genomic_DNA"/>
</dbReference>
<keyword evidence="2 7" id="KW-0813">Transport</keyword>
<evidence type="ECO:0000259" key="8">
    <source>
        <dbReference type="PROSITE" id="PS50928"/>
    </source>
</evidence>
<feature type="transmembrane region" description="Helical" evidence="7">
    <location>
        <begin position="21"/>
        <end position="44"/>
    </location>
</feature>
<feature type="transmembrane region" description="Helical" evidence="7">
    <location>
        <begin position="206"/>
        <end position="224"/>
    </location>
</feature>
<dbReference type="RefSeq" id="WP_133232511.1">
    <property type="nucleotide sequence ID" value="NZ_SMRT01000012.1"/>
</dbReference>
<evidence type="ECO:0000256" key="2">
    <source>
        <dbReference type="ARBA" id="ARBA00022448"/>
    </source>
</evidence>
<evidence type="ECO:0000256" key="7">
    <source>
        <dbReference type="RuleBase" id="RU363032"/>
    </source>
</evidence>
<keyword evidence="6 7" id="KW-0472">Membrane</keyword>
<keyword evidence="4 7" id="KW-0812">Transmembrane</keyword>
<dbReference type="PANTHER" id="PTHR43227">
    <property type="entry name" value="BLL4140 PROTEIN"/>
    <property type="match status" value="1"/>
</dbReference>
<keyword evidence="5 7" id="KW-1133">Transmembrane helix</keyword>
<feature type="transmembrane region" description="Helical" evidence="7">
    <location>
        <begin position="81"/>
        <end position="104"/>
    </location>
</feature>
<evidence type="ECO:0000256" key="4">
    <source>
        <dbReference type="ARBA" id="ARBA00022692"/>
    </source>
</evidence>
<protein>
    <submittedName>
        <fullName evidence="9">Sugar ABC transporter permease</fullName>
    </submittedName>
</protein>
<evidence type="ECO:0000256" key="6">
    <source>
        <dbReference type="ARBA" id="ARBA00023136"/>
    </source>
</evidence>
<feature type="transmembrane region" description="Helical" evidence="7">
    <location>
        <begin position="116"/>
        <end position="142"/>
    </location>
</feature>
<feature type="transmembrane region" description="Helical" evidence="7">
    <location>
        <begin position="162"/>
        <end position="185"/>
    </location>
</feature>
<evidence type="ECO:0000256" key="1">
    <source>
        <dbReference type="ARBA" id="ARBA00004651"/>
    </source>
</evidence>
<comment type="caution">
    <text evidence="9">The sequence shown here is derived from an EMBL/GenBank/DDBJ whole genome shotgun (WGS) entry which is preliminary data.</text>
</comment>
<comment type="subcellular location">
    <subcellularLocation>
        <location evidence="1 7">Cell membrane</location>
        <topology evidence="1 7">Multi-pass membrane protein</topology>
    </subcellularLocation>
</comment>
<keyword evidence="3" id="KW-1003">Cell membrane</keyword>
<dbReference type="InterPro" id="IPR035906">
    <property type="entry name" value="MetI-like_sf"/>
</dbReference>
<dbReference type="CDD" id="cd06261">
    <property type="entry name" value="TM_PBP2"/>
    <property type="match status" value="1"/>
</dbReference>
<proteinExistence type="inferred from homology"/>
<evidence type="ECO:0000313" key="10">
    <source>
        <dbReference type="Proteomes" id="UP000295636"/>
    </source>
</evidence>
<evidence type="ECO:0000313" key="9">
    <source>
        <dbReference type="EMBL" id="TDF94828.1"/>
    </source>
</evidence>
<gene>
    <name evidence="9" type="ORF">E1757_23030</name>
</gene>
<reference evidence="9 10" key="1">
    <citation type="submission" date="2019-03" db="EMBL/GenBank/DDBJ databases">
        <title>This is whole genome sequence of Paenibacillus sp MS74 strain.</title>
        <authorList>
            <person name="Trinh H.N."/>
        </authorList>
    </citation>
    <scope>NUCLEOTIDE SEQUENCE [LARGE SCALE GENOMIC DNA]</scope>
    <source>
        <strain evidence="9 10">MS74</strain>
    </source>
</reference>
<dbReference type="Gene3D" id="1.10.3720.10">
    <property type="entry name" value="MetI-like"/>
    <property type="match status" value="1"/>
</dbReference>
<dbReference type="OrthoDB" id="9785836at2"/>
<dbReference type="Pfam" id="PF00528">
    <property type="entry name" value="BPD_transp_1"/>
    <property type="match status" value="1"/>
</dbReference>
<organism evidence="9 10">
    <name type="scientific">Paenibacillus piri</name>
    <dbReference type="NCBI Taxonomy" id="2547395"/>
    <lineage>
        <taxon>Bacteria</taxon>
        <taxon>Bacillati</taxon>
        <taxon>Bacillota</taxon>
        <taxon>Bacilli</taxon>
        <taxon>Bacillales</taxon>
        <taxon>Paenibacillaceae</taxon>
        <taxon>Paenibacillus</taxon>
    </lineage>
</organism>
<dbReference type="PROSITE" id="PS50928">
    <property type="entry name" value="ABC_TM1"/>
    <property type="match status" value="1"/>
</dbReference>
<dbReference type="InterPro" id="IPR000515">
    <property type="entry name" value="MetI-like"/>
</dbReference>
<comment type="similarity">
    <text evidence="7">Belongs to the binding-protein-dependent transport system permease family.</text>
</comment>
<dbReference type="SUPFAM" id="SSF161098">
    <property type="entry name" value="MetI-like"/>
    <property type="match status" value="1"/>
</dbReference>
<evidence type="ECO:0000256" key="5">
    <source>
        <dbReference type="ARBA" id="ARBA00022989"/>
    </source>
</evidence>
<name>A0A4R5KJ63_9BACL</name>
<dbReference type="Proteomes" id="UP000295636">
    <property type="component" value="Unassembled WGS sequence"/>
</dbReference>